<dbReference type="Proteomes" id="UP001341840">
    <property type="component" value="Unassembled WGS sequence"/>
</dbReference>
<organism evidence="2 3">
    <name type="scientific">Stylosanthes scabra</name>
    <dbReference type="NCBI Taxonomy" id="79078"/>
    <lineage>
        <taxon>Eukaryota</taxon>
        <taxon>Viridiplantae</taxon>
        <taxon>Streptophyta</taxon>
        <taxon>Embryophyta</taxon>
        <taxon>Tracheophyta</taxon>
        <taxon>Spermatophyta</taxon>
        <taxon>Magnoliopsida</taxon>
        <taxon>eudicotyledons</taxon>
        <taxon>Gunneridae</taxon>
        <taxon>Pentapetalae</taxon>
        <taxon>rosids</taxon>
        <taxon>fabids</taxon>
        <taxon>Fabales</taxon>
        <taxon>Fabaceae</taxon>
        <taxon>Papilionoideae</taxon>
        <taxon>50 kb inversion clade</taxon>
        <taxon>dalbergioids sensu lato</taxon>
        <taxon>Dalbergieae</taxon>
        <taxon>Pterocarpus clade</taxon>
        <taxon>Stylosanthes</taxon>
    </lineage>
</organism>
<reference evidence="2 3" key="1">
    <citation type="journal article" date="2023" name="Plants (Basel)">
        <title>Bridging the Gap: Combining Genomics and Transcriptomics Approaches to Understand Stylosanthes scabra, an Orphan Legume from the Brazilian Caatinga.</title>
        <authorList>
            <person name="Ferreira-Neto J.R.C."/>
            <person name="da Silva M.D."/>
            <person name="Binneck E."/>
            <person name="de Melo N.F."/>
            <person name="da Silva R.H."/>
            <person name="de Melo A.L.T.M."/>
            <person name="Pandolfi V."/>
            <person name="Bustamante F.O."/>
            <person name="Brasileiro-Vidal A.C."/>
            <person name="Benko-Iseppon A.M."/>
        </authorList>
    </citation>
    <scope>NUCLEOTIDE SEQUENCE [LARGE SCALE GENOMIC DNA]</scope>
    <source>
        <tissue evidence="2">Leaves</tissue>
    </source>
</reference>
<evidence type="ECO:0000313" key="3">
    <source>
        <dbReference type="Proteomes" id="UP001341840"/>
    </source>
</evidence>
<name>A0ABU6ZE88_9FABA</name>
<proteinExistence type="predicted"/>
<sequence>MLRAKLLRLFTLEPILTQARNAISSSCRTREGKGVRTIGSQQGDLSGKTNRNSILSSNFYRLSRSRISSSAP</sequence>
<keyword evidence="3" id="KW-1185">Reference proteome</keyword>
<evidence type="ECO:0000256" key="1">
    <source>
        <dbReference type="SAM" id="MobiDB-lite"/>
    </source>
</evidence>
<gene>
    <name evidence="2" type="ORF">PIB30_043304</name>
</gene>
<accession>A0ABU6ZE88</accession>
<dbReference type="EMBL" id="JASCZI010272112">
    <property type="protein sequence ID" value="MED6220271.1"/>
    <property type="molecule type" value="Genomic_DNA"/>
</dbReference>
<evidence type="ECO:0000313" key="2">
    <source>
        <dbReference type="EMBL" id="MED6220271.1"/>
    </source>
</evidence>
<comment type="caution">
    <text evidence="2">The sequence shown here is derived from an EMBL/GenBank/DDBJ whole genome shotgun (WGS) entry which is preliminary data.</text>
</comment>
<protein>
    <recommendedName>
        <fullName evidence="4">Secreted protein</fullName>
    </recommendedName>
</protein>
<evidence type="ECO:0008006" key="4">
    <source>
        <dbReference type="Google" id="ProtNLM"/>
    </source>
</evidence>
<feature type="region of interest" description="Disordered" evidence="1">
    <location>
        <begin position="26"/>
        <end position="51"/>
    </location>
</feature>
<feature type="compositionally biased region" description="Polar residues" evidence="1">
    <location>
        <begin position="38"/>
        <end position="51"/>
    </location>
</feature>